<dbReference type="Pfam" id="PF00732">
    <property type="entry name" value="GMC_oxred_N"/>
    <property type="match status" value="1"/>
</dbReference>
<dbReference type="EMBL" id="KV448378">
    <property type="protein sequence ID" value="OAX37020.1"/>
    <property type="molecule type" value="Genomic_DNA"/>
</dbReference>
<dbReference type="SUPFAM" id="SSF54373">
    <property type="entry name" value="FAD-linked reductases, C-terminal domain"/>
    <property type="match status" value="1"/>
</dbReference>
<comment type="similarity">
    <text evidence="2">Belongs to the GMC oxidoreductase family.</text>
</comment>
<evidence type="ECO:0000259" key="4">
    <source>
        <dbReference type="PROSITE" id="PS00624"/>
    </source>
</evidence>
<dbReference type="PROSITE" id="PS00624">
    <property type="entry name" value="GMC_OXRED_2"/>
    <property type="match status" value="1"/>
</dbReference>
<dbReference type="SUPFAM" id="SSF51905">
    <property type="entry name" value="FAD/NAD(P)-binding domain"/>
    <property type="match status" value="1"/>
</dbReference>
<dbReference type="PANTHER" id="PTHR11552">
    <property type="entry name" value="GLUCOSE-METHANOL-CHOLINE GMC OXIDOREDUCTASE"/>
    <property type="match status" value="1"/>
</dbReference>
<keyword evidence="6" id="KW-1185">Reference proteome</keyword>
<proteinExistence type="inferred from homology"/>
<dbReference type="InterPro" id="IPR012132">
    <property type="entry name" value="GMC_OxRdtase"/>
</dbReference>
<evidence type="ECO:0000256" key="1">
    <source>
        <dbReference type="ARBA" id="ARBA00001974"/>
    </source>
</evidence>
<reference evidence="5 6" key="1">
    <citation type="submission" date="2016-06" db="EMBL/GenBank/DDBJ databases">
        <title>Comparative genomics of the ectomycorrhizal sister species Rhizopogon vinicolor and Rhizopogon vesiculosus (Basidiomycota: Boletales) reveals a divergence of the mating type B locus.</title>
        <authorList>
            <consortium name="DOE Joint Genome Institute"/>
            <person name="Mujic A.B."/>
            <person name="Kuo A."/>
            <person name="Tritt A."/>
            <person name="Lipzen A."/>
            <person name="Chen C."/>
            <person name="Johnson J."/>
            <person name="Sharma A."/>
            <person name="Barry K."/>
            <person name="Grigoriev I.V."/>
            <person name="Spatafora J.W."/>
        </authorList>
    </citation>
    <scope>NUCLEOTIDE SEQUENCE [LARGE SCALE GENOMIC DNA]</scope>
    <source>
        <strain evidence="5 6">AM-OR11-026</strain>
    </source>
</reference>
<dbReference type="InterPro" id="IPR000172">
    <property type="entry name" value="GMC_OxRdtase_N"/>
</dbReference>
<dbReference type="GO" id="GO:0016614">
    <property type="term" value="F:oxidoreductase activity, acting on CH-OH group of donors"/>
    <property type="evidence" value="ECO:0007669"/>
    <property type="project" value="InterPro"/>
</dbReference>
<dbReference type="PIRSF" id="PIRSF000137">
    <property type="entry name" value="Alcohol_oxidase"/>
    <property type="match status" value="1"/>
</dbReference>
<dbReference type="InterPro" id="IPR007867">
    <property type="entry name" value="GMC_OxRtase_C"/>
</dbReference>
<evidence type="ECO:0000256" key="2">
    <source>
        <dbReference type="ARBA" id="ARBA00010790"/>
    </source>
</evidence>
<evidence type="ECO:0000256" key="3">
    <source>
        <dbReference type="PIRSR" id="PIRSR000137-2"/>
    </source>
</evidence>
<accession>A0A1B7MWN7</accession>
<keyword evidence="3" id="KW-0285">Flavoprotein</keyword>
<feature type="binding site" evidence="3">
    <location>
        <position position="217"/>
    </location>
    <ligand>
        <name>FAD</name>
        <dbReference type="ChEBI" id="CHEBI:57692"/>
    </ligand>
</feature>
<dbReference type="InterPro" id="IPR036188">
    <property type="entry name" value="FAD/NAD-bd_sf"/>
</dbReference>
<feature type="binding site" evidence="3">
    <location>
        <begin position="477"/>
        <end position="478"/>
    </location>
    <ligand>
        <name>FAD</name>
        <dbReference type="ChEBI" id="CHEBI:57692"/>
    </ligand>
</feature>
<gene>
    <name evidence="5" type="ORF">K503DRAFT_694041</name>
</gene>
<feature type="non-terminal residue" evidence="5">
    <location>
        <position position="1"/>
    </location>
</feature>
<dbReference type="STRING" id="1314800.A0A1B7MWN7"/>
<organism evidence="5 6">
    <name type="scientific">Rhizopogon vinicolor AM-OR11-026</name>
    <dbReference type="NCBI Taxonomy" id="1314800"/>
    <lineage>
        <taxon>Eukaryota</taxon>
        <taxon>Fungi</taxon>
        <taxon>Dikarya</taxon>
        <taxon>Basidiomycota</taxon>
        <taxon>Agaricomycotina</taxon>
        <taxon>Agaricomycetes</taxon>
        <taxon>Agaricomycetidae</taxon>
        <taxon>Boletales</taxon>
        <taxon>Suillineae</taxon>
        <taxon>Rhizopogonaceae</taxon>
        <taxon>Rhizopogon</taxon>
    </lineage>
</organism>
<dbReference type="GO" id="GO:0050660">
    <property type="term" value="F:flavin adenine dinucleotide binding"/>
    <property type="evidence" value="ECO:0007669"/>
    <property type="project" value="InterPro"/>
</dbReference>
<dbReference type="OrthoDB" id="269227at2759"/>
<dbReference type="Pfam" id="PF05199">
    <property type="entry name" value="GMC_oxred_C"/>
    <property type="match status" value="1"/>
</dbReference>
<dbReference type="InParanoid" id="A0A1B7MWN7"/>
<feature type="domain" description="Glucose-methanol-choline oxidoreductase N-terminal" evidence="4">
    <location>
        <begin position="260"/>
        <end position="274"/>
    </location>
</feature>
<dbReference type="AlphaFoldDB" id="A0A1B7MWN7"/>
<keyword evidence="3" id="KW-0274">FAD</keyword>
<protein>
    <submittedName>
        <fullName evidence="5">Alcohol oxidase</fullName>
    </submittedName>
</protein>
<dbReference type="PANTHER" id="PTHR11552:SF78">
    <property type="entry name" value="GLUCOSE-METHANOL-CHOLINE OXIDOREDUCTASE N-TERMINAL DOMAIN-CONTAINING PROTEIN"/>
    <property type="match status" value="1"/>
</dbReference>
<comment type="cofactor">
    <cofactor evidence="1 3">
        <name>FAD</name>
        <dbReference type="ChEBI" id="CHEBI:57692"/>
    </cofactor>
</comment>
<dbReference type="Proteomes" id="UP000092154">
    <property type="component" value="Unassembled WGS sequence"/>
</dbReference>
<sequence>ILSAGGTTACVAAGRIAACDPSLKILILEAGPHTLNKAAHVQPYLYPSNISPTSAAFTFNVANPSPSLNGRAPVVSCGHCVGGGSSVNLMAYTRAPASDFDDWGTDGWESKNLIPLMKKFETYEVHPDRSTHGYDGPIKVSSGGCKLGPCEEFIHVGKAYHKRQYADDTDDLETCNTYSPWEKYIDGTTGRRSDTAHHYVYNQAHNPNLQVWAGKHVKRVIFEDKRAIGVEFTSDPVTCPDADSSYGTLRASKLVVVSAGAFSSPAILERSGIGARAVLQRCNVEQLVELPGVGENFRGPLFVSCRALWRPDDDELKAMGPAFEARWEEFFKHRPDKAVALFAMFSGHFGRSWYDLPPRNYLGAFYFTFYPTSVGSVHIEVGDNGKEALDITTGFLDDASDIVPLNFAYKKTREIFRRMPSYRGEAPVLHPHFPEGSAAACGEAFGPVDMNAPDIIYTAEDDEAIDNFHRDNVQSTWHSLGTCAMKPEADQGVVDARLNVYGVTNLKVADMSIVPLNVGTNTYSIALLIGEKAAMIIAEDLGIDCTECPSWWTNAPADLSTSG</sequence>
<dbReference type="Gene3D" id="3.50.50.60">
    <property type="entry name" value="FAD/NAD(P)-binding domain"/>
    <property type="match status" value="2"/>
</dbReference>
<feature type="binding site" evidence="3">
    <location>
        <begin position="7"/>
        <end position="8"/>
    </location>
    <ligand>
        <name>FAD</name>
        <dbReference type="ChEBI" id="CHEBI:57692"/>
    </ligand>
</feature>
<name>A0A1B7MWN7_9AGAM</name>
<dbReference type="Gene3D" id="3.30.560.10">
    <property type="entry name" value="Glucose Oxidase, domain 3"/>
    <property type="match status" value="2"/>
</dbReference>
<evidence type="ECO:0000313" key="6">
    <source>
        <dbReference type="Proteomes" id="UP000092154"/>
    </source>
</evidence>
<evidence type="ECO:0000313" key="5">
    <source>
        <dbReference type="EMBL" id="OAX37020.1"/>
    </source>
</evidence>